<name>A0A834VX18_9FABA</name>
<evidence type="ECO:0000313" key="2">
    <source>
        <dbReference type="Proteomes" id="UP000634136"/>
    </source>
</evidence>
<proteinExistence type="predicted"/>
<protein>
    <submittedName>
        <fullName evidence="1">Uncharacterized protein</fullName>
    </submittedName>
</protein>
<dbReference type="AlphaFoldDB" id="A0A834VX18"/>
<gene>
    <name evidence="1" type="ORF">G2W53_044547</name>
</gene>
<reference evidence="1" key="1">
    <citation type="submission" date="2020-09" db="EMBL/GenBank/DDBJ databases">
        <title>Genome-Enabled Discovery of Anthraquinone Biosynthesis in Senna tora.</title>
        <authorList>
            <person name="Kang S.-H."/>
            <person name="Pandey R.P."/>
            <person name="Lee C.-M."/>
            <person name="Sim J.-S."/>
            <person name="Jeong J.-T."/>
            <person name="Choi B.-S."/>
            <person name="Jung M."/>
            <person name="Ginzburg D."/>
            <person name="Zhao K."/>
            <person name="Won S.Y."/>
            <person name="Oh T.-J."/>
            <person name="Yu Y."/>
            <person name="Kim N.-H."/>
            <person name="Lee O.R."/>
            <person name="Lee T.-H."/>
            <person name="Bashyal P."/>
            <person name="Kim T.-S."/>
            <person name="Lee W.-H."/>
            <person name="Kawkins C."/>
            <person name="Kim C.-K."/>
            <person name="Kim J.S."/>
            <person name="Ahn B.O."/>
            <person name="Rhee S.Y."/>
            <person name="Sohng J.K."/>
        </authorList>
    </citation>
    <scope>NUCLEOTIDE SEQUENCE</scope>
    <source>
        <tissue evidence="1">Leaf</tissue>
    </source>
</reference>
<organism evidence="1 2">
    <name type="scientific">Senna tora</name>
    <dbReference type="NCBI Taxonomy" id="362788"/>
    <lineage>
        <taxon>Eukaryota</taxon>
        <taxon>Viridiplantae</taxon>
        <taxon>Streptophyta</taxon>
        <taxon>Embryophyta</taxon>
        <taxon>Tracheophyta</taxon>
        <taxon>Spermatophyta</taxon>
        <taxon>Magnoliopsida</taxon>
        <taxon>eudicotyledons</taxon>
        <taxon>Gunneridae</taxon>
        <taxon>Pentapetalae</taxon>
        <taxon>rosids</taxon>
        <taxon>fabids</taxon>
        <taxon>Fabales</taxon>
        <taxon>Fabaceae</taxon>
        <taxon>Caesalpinioideae</taxon>
        <taxon>Cassia clade</taxon>
        <taxon>Senna</taxon>
    </lineage>
</organism>
<dbReference type="EMBL" id="JAAIUW010000080">
    <property type="protein sequence ID" value="KAF7800958.1"/>
    <property type="molecule type" value="Genomic_DNA"/>
</dbReference>
<evidence type="ECO:0000313" key="1">
    <source>
        <dbReference type="EMBL" id="KAF7800958.1"/>
    </source>
</evidence>
<dbReference type="Proteomes" id="UP000634136">
    <property type="component" value="Unassembled WGS sequence"/>
</dbReference>
<keyword evidence="2" id="KW-1185">Reference proteome</keyword>
<sequence>MGSRASHGCEWEGGRWVRWRKKGVGVEADDEGCGTEGGERNGV</sequence>
<accession>A0A834VX18</accession>
<comment type="caution">
    <text evidence="1">The sequence shown here is derived from an EMBL/GenBank/DDBJ whole genome shotgun (WGS) entry which is preliminary data.</text>
</comment>